<dbReference type="Pfam" id="PF00728">
    <property type="entry name" value="Glyco_hydro_20"/>
    <property type="match status" value="1"/>
</dbReference>
<keyword evidence="12" id="KW-1185">Reference proteome</keyword>
<comment type="caution">
    <text evidence="11">The sequence shown here is derived from an EMBL/GenBank/DDBJ whole genome shotgun (WGS) entry which is preliminary data.</text>
</comment>
<evidence type="ECO:0000259" key="8">
    <source>
        <dbReference type="Pfam" id="PF00728"/>
    </source>
</evidence>
<reference evidence="10 12" key="2">
    <citation type="submission" date="2024-10" db="EMBL/GenBank/DDBJ databases">
        <authorList>
            <person name="Wannawong T."/>
            <person name="Kuncharoen N."/>
            <person name="Mhuantong W."/>
        </authorList>
    </citation>
    <scope>NUCLEOTIDE SEQUENCE [LARGE SCALE GENOMIC DNA]</scope>
    <source>
        <strain evidence="10 12">CALK1-4</strain>
    </source>
</reference>
<name>A0A6B3QDA4_STRTE</name>
<dbReference type="Proteomes" id="UP001610810">
    <property type="component" value="Unassembled WGS sequence"/>
</dbReference>
<dbReference type="SUPFAM" id="SSF51445">
    <property type="entry name" value="(Trans)glycosidases"/>
    <property type="match status" value="1"/>
</dbReference>
<keyword evidence="4" id="KW-0378">Hydrolase</keyword>
<dbReference type="RefSeq" id="WP_164457748.1">
    <property type="nucleotide sequence ID" value="NZ_JAAIFS010000001.1"/>
</dbReference>
<dbReference type="Pfam" id="PF02838">
    <property type="entry name" value="Glyco_hydro_20b"/>
    <property type="match status" value="1"/>
</dbReference>
<evidence type="ECO:0000256" key="4">
    <source>
        <dbReference type="ARBA" id="ARBA00022801"/>
    </source>
</evidence>
<feature type="region of interest" description="Disordered" evidence="7">
    <location>
        <begin position="506"/>
        <end position="539"/>
    </location>
</feature>
<dbReference type="GO" id="GO:0005975">
    <property type="term" value="P:carbohydrate metabolic process"/>
    <property type="evidence" value="ECO:0007669"/>
    <property type="project" value="InterPro"/>
</dbReference>
<keyword evidence="5" id="KW-0326">Glycosidase</keyword>
<dbReference type="InterPro" id="IPR017853">
    <property type="entry name" value="GH"/>
</dbReference>
<evidence type="ECO:0000256" key="2">
    <source>
        <dbReference type="ARBA" id="ARBA00006285"/>
    </source>
</evidence>
<dbReference type="CDD" id="cd06563">
    <property type="entry name" value="GH20_chitobiase-like"/>
    <property type="match status" value="1"/>
</dbReference>
<dbReference type="AlphaFoldDB" id="A0A6B3QDA4"/>
<dbReference type="InterPro" id="IPR015883">
    <property type="entry name" value="Glyco_hydro_20_cat"/>
</dbReference>
<dbReference type="PRINTS" id="PR00738">
    <property type="entry name" value="GLHYDRLASE20"/>
</dbReference>
<dbReference type="GO" id="GO:0004563">
    <property type="term" value="F:beta-N-acetylhexosaminidase activity"/>
    <property type="evidence" value="ECO:0007669"/>
    <property type="project" value="UniProtKB-EC"/>
</dbReference>
<protein>
    <recommendedName>
        <fullName evidence="3">beta-N-acetylhexosaminidase</fullName>
        <ecNumber evidence="3">3.2.1.52</ecNumber>
    </recommendedName>
</protein>
<evidence type="ECO:0000256" key="3">
    <source>
        <dbReference type="ARBA" id="ARBA00012663"/>
    </source>
</evidence>
<feature type="active site" description="Proton donor" evidence="6">
    <location>
        <position position="314"/>
    </location>
</feature>
<comment type="catalytic activity">
    <reaction evidence="1">
        <text>Hydrolysis of terminal non-reducing N-acetyl-D-hexosamine residues in N-acetyl-beta-D-hexosaminides.</text>
        <dbReference type="EC" id="3.2.1.52"/>
    </reaction>
</comment>
<evidence type="ECO:0000256" key="1">
    <source>
        <dbReference type="ARBA" id="ARBA00001231"/>
    </source>
</evidence>
<dbReference type="InterPro" id="IPR015882">
    <property type="entry name" value="HEX_bac_N"/>
</dbReference>
<dbReference type="PANTHER" id="PTHR22600">
    <property type="entry name" value="BETA-HEXOSAMINIDASE"/>
    <property type="match status" value="1"/>
</dbReference>
<feature type="domain" description="Beta-hexosaminidase bacterial type N-terminal" evidence="9">
    <location>
        <begin position="9"/>
        <end position="135"/>
    </location>
</feature>
<dbReference type="EMBL" id="JAAIFS010000001">
    <property type="protein sequence ID" value="NEV86199.1"/>
    <property type="molecule type" value="Genomic_DNA"/>
</dbReference>
<reference evidence="11" key="1">
    <citation type="journal article" date="2020" name="Microorganisms">
        <title>Isolation, Genomic and Metabolomic Characterization of Streptomyces tendae VITAKN with Quorum Sensing Inhibitory Activity from Southern India.</title>
        <authorList>
            <person name="Ishaque N.M."/>
            <person name="Burgsdorf I."/>
            <person name="Limlingan Malit J.J."/>
            <person name="Saha S."/>
            <person name="Teta R."/>
            <person name="Ewe D."/>
            <person name="Kannabiran K."/>
            <person name="Hrouzek P."/>
            <person name="Steindler L."/>
            <person name="Costantino V."/>
            <person name="Saurav K."/>
        </authorList>
    </citation>
    <scope>NUCLEOTIDE SEQUENCE</scope>
    <source>
        <strain evidence="11">VITAKN</strain>
    </source>
</reference>
<dbReference type="EC" id="3.2.1.52" evidence="3"/>
<dbReference type="Gene3D" id="3.30.379.10">
    <property type="entry name" value="Chitobiase/beta-hexosaminidase domain 2-like"/>
    <property type="match status" value="1"/>
</dbReference>
<dbReference type="EMBL" id="JBIQWK010000003">
    <property type="protein sequence ID" value="MFI0572482.1"/>
    <property type="molecule type" value="Genomic_DNA"/>
</dbReference>
<proteinExistence type="inferred from homology"/>
<gene>
    <name evidence="10" type="ORF">ACH3YB_12665</name>
    <name evidence="11" type="ORF">GUR47_05775</name>
</gene>
<evidence type="ECO:0000256" key="7">
    <source>
        <dbReference type="SAM" id="MobiDB-lite"/>
    </source>
</evidence>
<dbReference type="PANTHER" id="PTHR22600:SF57">
    <property type="entry name" value="BETA-N-ACETYLHEXOSAMINIDASE"/>
    <property type="match status" value="1"/>
</dbReference>
<dbReference type="GO" id="GO:0030203">
    <property type="term" value="P:glycosaminoglycan metabolic process"/>
    <property type="evidence" value="ECO:0007669"/>
    <property type="project" value="TreeGrafter"/>
</dbReference>
<evidence type="ECO:0000313" key="10">
    <source>
        <dbReference type="EMBL" id="MFI0572482.1"/>
    </source>
</evidence>
<organism evidence="11">
    <name type="scientific">Streptomyces tendae</name>
    <dbReference type="NCBI Taxonomy" id="1932"/>
    <lineage>
        <taxon>Bacteria</taxon>
        <taxon>Bacillati</taxon>
        <taxon>Actinomycetota</taxon>
        <taxon>Actinomycetes</taxon>
        <taxon>Kitasatosporales</taxon>
        <taxon>Streptomycetaceae</taxon>
        <taxon>Streptomyces</taxon>
    </lineage>
</organism>
<evidence type="ECO:0000256" key="5">
    <source>
        <dbReference type="ARBA" id="ARBA00023295"/>
    </source>
</evidence>
<dbReference type="SUPFAM" id="SSF55545">
    <property type="entry name" value="beta-N-acetylhexosaminidase-like domain"/>
    <property type="match status" value="1"/>
</dbReference>
<dbReference type="InterPro" id="IPR025705">
    <property type="entry name" value="Beta_hexosaminidase_sua/sub"/>
</dbReference>
<evidence type="ECO:0000313" key="11">
    <source>
        <dbReference type="EMBL" id="NEV86199.1"/>
    </source>
</evidence>
<dbReference type="Gene3D" id="3.20.20.80">
    <property type="entry name" value="Glycosidases"/>
    <property type="match status" value="1"/>
</dbReference>
<comment type="similarity">
    <text evidence="2">Belongs to the glycosyl hydrolase 20 family.</text>
</comment>
<sequence length="539" mass="58862">MDLPRPELALVPLPRRLSTRSGRFRLDDTTRLRVTPGAGPAAALLRTLLAPATGLRLDSATDGTFVIALDPVLTGLGEEGYGLTVSPQGVLLRAARPAGLLRGVQTVRQLLPYDALSGRPVRGVPWELPAVEITDVPRHAWRGSMLDVARHFQPVSYLRRYVDLLALHKLNVFHLHLTDDQGWRMPVAAHPRLTEVGGRRAESMVGPAGSDRFDGVPHGGAYTRAELRGLVAYAAERGVSVLPETGVPGHVRAALAAYPELGTDPARRLDVWTHWGVCENVLGTGENVLDFFRTVLDEVMDVFPSPYVHIGGDEVPTAEWELSPAARARAAREGLAGPRALHPWFIARLSEHLVRAGRRPVVWAETGVALPPDCTVMSWREPAHARAAALRGHQVVHADHRAAYFDYARSANPGEPPAQPGGIVDLRAVHAMDLAPPTREAASRVLGAQGQLWTEFVRTPEHIEYLTFPRLCALAERVWDGTSGWRDFTARLAGHRARLDALDVPHADPPAGHPVTIPHTPHHPPTLPLRREPCRKDPA</sequence>
<evidence type="ECO:0000259" key="9">
    <source>
        <dbReference type="Pfam" id="PF02838"/>
    </source>
</evidence>
<dbReference type="InterPro" id="IPR029018">
    <property type="entry name" value="Hex-like_dom2"/>
</dbReference>
<accession>A0A6B3QDA4</accession>
<dbReference type="GO" id="GO:0016020">
    <property type="term" value="C:membrane"/>
    <property type="evidence" value="ECO:0007669"/>
    <property type="project" value="TreeGrafter"/>
</dbReference>
<evidence type="ECO:0000313" key="12">
    <source>
        <dbReference type="Proteomes" id="UP001610810"/>
    </source>
</evidence>
<feature type="compositionally biased region" description="Basic and acidic residues" evidence="7">
    <location>
        <begin position="529"/>
        <end position="539"/>
    </location>
</feature>
<feature type="domain" description="Glycoside hydrolase family 20 catalytic" evidence="8">
    <location>
        <begin position="140"/>
        <end position="481"/>
    </location>
</feature>
<evidence type="ECO:0000256" key="6">
    <source>
        <dbReference type="PIRSR" id="PIRSR625705-1"/>
    </source>
</evidence>